<evidence type="ECO:0000313" key="4">
    <source>
        <dbReference type="Proteomes" id="UP001337305"/>
    </source>
</evidence>
<evidence type="ECO:0000313" key="3">
    <source>
        <dbReference type="EMBL" id="MEF3835887.1"/>
    </source>
</evidence>
<keyword evidence="1" id="KW-0175">Coiled coil</keyword>
<dbReference type="EMBL" id="JAODOP010000004">
    <property type="protein sequence ID" value="MEF3835887.1"/>
    <property type="molecule type" value="Genomic_DNA"/>
</dbReference>
<evidence type="ECO:0000256" key="1">
    <source>
        <dbReference type="SAM" id="Coils"/>
    </source>
</evidence>
<dbReference type="RefSeq" id="WP_303308163.1">
    <property type="nucleotide sequence ID" value="NZ_JAODOP010000004.1"/>
</dbReference>
<evidence type="ECO:0000256" key="2">
    <source>
        <dbReference type="SAM" id="Phobius"/>
    </source>
</evidence>
<gene>
    <name evidence="3" type="ORF">N1F79_22375</name>
</gene>
<keyword evidence="4" id="KW-1185">Reference proteome</keyword>
<reference evidence="3 4" key="1">
    <citation type="submission" date="2022-09" db="EMBL/GenBank/DDBJ databases">
        <title>Genome sequencing of Flavivirga sp. MEBiC05379.</title>
        <authorList>
            <person name="Oh H.-M."/>
            <person name="Kwon K.K."/>
            <person name="Park M.J."/>
            <person name="Yang S.-H."/>
        </authorList>
    </citation>
    <scope>NUCLEOTIDE SEQUENCE [LARGE SCALE GENOMIC DNA]</scope>
    <source>
        <strain evidence="3 4">MEBiC05379</strain>
    </source>
</reference>
<proteinExistence type="predicted"/>
<dbReference type="Proteomes" id="UP001337305">
    <property type="component" value="Unassembled WGS sequence"/>
</dbReference>
<name>A0ABU7Y104_9FLAO</name>
<feature type="coiled-coil region" evidence="1">
    <location>
        <begin position="433"/>
        <end position="486"/>
    </location>
</feature>
<sequence>MKKLVLILLTVFTIQNTFTQNWIEGENWIEIALDKGIKIENNDSHELKNDTAIFPILLEKGEILINKEKGAEGKKLNHKDNQDYIIFNEDLLRFKVDQNRYKLIQQPNIDLYKKLLAKKHTIFKQEEEEKNNLEIDLSKVKKLLSDNNVSTKFYLIFHNDDNDDNDDIITFDKKHACISTSKIGYETRLFIPGFPSIFLNANDITKYKANIIVSVKDTLDNGDIIGINHPSNTWYRIKRSYLTQSNRKKDSTYSLEPNTLRNLSQTEKYTLAKSTFLNKNVYSYNNGTWGKTTELKLLNTVIIFVIIILIGLLIWFLLNKYFKHPIKKHYDNEGIKEFMETHNLSTKKFKKLNPIFKSYHFDSSENRSSNANILEKIEKEGNDLNIDYYYAFKPKRENNETPIGESESYNRITSELTIEKLENLLHQNTNSIIQEIRRQKNDEKQNITLEELRDKKKELESAETKIEGLEESLKDIKNQNEKLGSNLIESSKNLDLYKNQLVFVNTELQSIGKNYVELINHFKSAQKEIINFVNNKSLDINEKQGNLILSIMGNYPSNNFDDWLIFLNQLSKGKVFTDTTLSDTIIGHSDDDEKVRYLKIGAYKNLWEPYANAIFLQLEHLRVLSNITEPNQFSDDLQKRAITIINNLKKSLQDLANLKINYIPILSHYESETFTKVSSNTTNRIFKNTNVDSEHIVQVLSFGFKKVNGFENETTEVIIKN</sequence>
<comment type="caution">
    <text evidence="3">The sequence shown here is derived from an EMBL/GenBank/DDBJ whole genome shotgun (WGS) entry which is preliminary data.</text>
</comment>
<keyword evidence="2" id="KW-1133">Transmembrane helix</keyword>
<accession>A0ABU7Y104</accession>
<organism evidence="3 4">
    <name type="scientific">Flavivirga spongiicola</name>
    <dbReference type="NCBI Taxonomy" id="421621"/>
    <lineage>
        <taxon>Bacteria</taxon>
        <taxon>Pseudomonadati</taxon>
        <taxon>Bacteroidota</taxon>
        <taxon>Flavobacteriia</taxon>
        <taxon>Flavobacteriales</taxon>
        <taxon>Flavobacteriaceae</taxon>
        <taxon>Flavivirga</taxon>
    </lineage>
</organism>
<keyword evidence="2" id="KW-0812">Transmembrane</keyword>
<feature type="transmembrane region" description="Helical" evidence="2">
    <location>
        <begin position="297"/>
        <end position="318"/>
    </location>
</feature>
<keyword evidence="2" id="KW-0472">Membrane</keyword>
<protein>
    <submittedName>
        <fullName evidence="3">Uncharacterized protein</fullName>
    </submittedName>
</protein>